<evidence type="ECO:0000256" key="9">
    <source>
        <dbReference type="ARBA" id="ARBA00023170"/>
    </source>
</evidence>
<feature type="transmembrane region" description="Helical" evidence="15">
    <location>
        <begin position="129"/>
        <end position="146"/>
    </location>
</feature>
<keyword evidence="10" id="KW-0325">Glycoprotein</keyword>
<keyword evidence="9 14" id="KW-0675">Receptor</keyword>
<feature type="transmembrane region" description="Helical" evidence="15">
    <location>
        <begin position="87"/>
        <end position="109"/>
    </location>
</feature>
<dbReference type="PROSITE" id="PS50262">
    <property type="entry name" value="G_PROTEIN_RECEP_F1_2"/>
    <property type="match status" value="1"/>
</dbReference>
<dbReference type="KEGG" id="ccan:109674396"/>
<keyword evidence="7 14" id="KW-0297">G-protein coupled receptor</keyword>
<dbReference type="GeneID" id="109674396"/>
<dbReference type="GO" id="GO:0016020">
    <property type="term" value="C:membrane"/>
    <property type="evidence" value="ECO:0007669"/>
    <property type="project" value="UniProtKB-SubCell"/>
</dbReference>
<feature type="transmembrane region" description="Helical" evidence="15">
    <location>
        <begin position="262"/>
        <end position="283"/>
    </location>
</feature>
<evidence type="ECO:0000256" key="10">
    <source>
        <dbReference type="ARBA" id="ARBA00023180"/>
    </source>
</evidence>
<feature type="domain" description="G-protein coupled receptors family 1 profile" evidence="16">
    <location>
        <begin position="25"/>
        <end position="281"/>
    </location>
</feature>
<evidence type="ECO:0000256" key="12">
    <source>
        <dbReference type="ARBA" id="ARBA00024847"/>
    </source>
</evidence>
<dbReference type="Gene3D" id="1.20.1070.10">
    <property type="entry name" value="Rhodopsin 7-helix transmembrane proteins"/>
    <property type="match status" value="1"/>
</dbReference>
<dbReference type="FunFam" id="1.20.1070.10:FF:000042">
    <property type="entry name" value="Taste receptor type 2 member 7"/>
    <property type="match status" value="1"/>
</dbReference>
<dbReference type="RefSeq" id="XP_073932144.1">
    <property type="nucleotide sequence ID" value="XM_074076043.1"/>
</dbReference>
<keyword evidence="8 14" id="KW-0472">Membrane</keyword>
<evidence type="ECO:0000256" key="3">
    <source>
        <dbReference type="ARBA" id="ARBA00022480"/>
    </source>
</evidence>
<evidence type="ECO:0000256" key="5">
    <source>
        <dbReference type="ARBA" id="ARBA00022692"/>
    </source>
</evidence>
<feature type="transmembrane region" description="Helical" evidence="15">
    <location>
        <begin position="183"/>
        <end position="206"/>
    </location>
</feature>
<dbReference type="GO" id="GO:0004930">
    <property type="term" value="F:G protein-coupled receptor activity"/>
    <property type="evidence" value="ECO:0007669"/>
    <property type="project" value="UniProtKB-KW"/>
</dbReference>
<evidence type="ECO:0000256" key="8">
    <source>
        <dbReference type="ARBA" id="ARBA00023136"/>
    </source>
</evidence>
<evidence type="ECO:0000256" key="15">
    <source>
        <dbReference type="SAM" id="Phobius"/>
    </source>
</evidence>
<evidence type="ECO:0000256" key="4">
    <source>
        <dbReference type="ARBA" id="ARBA00022606"/>
    </source>
</evidence>
<name>A0A8B7TJ48_CASCN</name>
<keyword evidence="11 14" id="KW-0807">Transducer</keyword>
<feature type="transmembrane region" description="Helical" evidence="15">
    <location>
        <begin position="48"/>
        <end position="67"/>
    </location>
</feature>
<reference evidence="17" key="1">
    <citation type="submission" date="2025-08" db="UniProtKB">
        <authorList>
            <consortium name="RefSeq"/>
        </authorList>
    </citation>
    <scope>IDENTIFICATION</scope>
    <source>
        <tissue evidence="17">Leukocyte</tissue>
    </source>
</reference>
<dbReference type="OrthoDB" id="8876749at2759"/>
<evidence type="ECO:0000256" key="2">
    <source>
        <dbReference type="ARBA" id="ARBA00007376"/>
    </source>
</evidence>
<evidence type="ECO:0000313" key="17">
    <source>
        <dbReference type="RefSeq" id="XP_020006961.1"/>
    </source>
</evidence>
<dbReference type="Pfam" id="PF05296">
    <property type="entry name" value="TAS2R"/>
    <property type="match status" value="1"/>
</dbReference>
<evidence type="ECO:0000256" key="7">
    <source>
        <dbReference type="ARBA" id="ARBA00023040"/>
    </source>
</evidence>
<organism evidence="17">
    <name type="scientific">Castor canadensis</name>
    <name type="common">American beaver</name>
    <dbReference type="NCBI Taxonomy" id="51338"/>
    <lineage>
        <taxon>Eukaryota</taxon>
        <taxon>Metazoa</taxon>
        <taxon>Chordata</taxon>
        <taxon>Craniata</taxon>
        <taxon>Vertebrata</taxon>
        <taxon>Euteleostomi</taxon>
        <taxon>Mammalia</taxon>
        <taxon>Eutheria</taxon>
        <taxon>Euarchontoglires</taxon>
        <taxon>Glires</taxon>
        <taxon>Rodentia</taxon>
        <taxon>Castorimorpha</taxon>
        <taxon>Castoridae</taxon>
        <taxon>Castor</taxon>
    </lineage>
</organism>
<feature type="transmembrane region" description="Helical" evidence="15">
    <location>
        <begin position="227"/>
        <end position="250"/>
    </location>
</feature>
<sequence>MRGSLKNIFAIIVVAQSILGNFSNGFIVVINCIDWVKKRKLSSVDQILMILAISRIGAIWQILVSWFKTVQYSFTFMAGTELRILVFAWIISNHFSLWLSTILSIFYLLKIATFSRPAFLYLKWKVKKVTLTILLGNLLFLLLNLIEVNKHIEDWMHQLERNTTWNCKMSDFGIFSNLVIQKMILFSLMPFTVALISFFLLIFSLWKHLKKMQLTSKRHRDPRTKAHINALKIMISFLLLYATYFLSFFISWISRILESKLSYIVCLTIGLIYPSSHSFILILGNSKLRQAFVFMLKQLRCGPKPKTLTIP</sequence>
<evidence type="ECO:0000256" key="13">
    <source>
        <dbReference type="RuleBase" id="RU004423"/>
    </source>
</evidence>
<keyword evidence="4 14" id="KW-0716">Sensory transduction</keyword>
<gene>
    <name evidence="17" type="primary">LOC109674396</name>
</gene>
<dbReference type="InterPro" id="IPR007960">
    <property type="entry name" value="TAS2R"/>
</dbReference>
<evidence type="ECO:0000256" key="11">
    <source>
        <dbReference type="ARBA" id="ARBA00023224"/>
    </source>
</evidence>
<dbReference type="PANTHER" id="PTHR11394:SF28">
    <property type="entry name" value="TASTE RECEPTOR TYPE 2 MEMBER 13"/>
    <property type="match status" value="1"/>
</dbReference>
<evidence type="ECO:0000256" key="6">
    <source>
        <dbReference type="ARBA" id="ARBA00022989"/>
    </source>
</evidence>
<comment type="subcellular location">
    <subcellularLocation>
        <location evidence="1 14">Membrane</location>
        <topology evidence="1 14">Multi-pass membrane protein</topology>
    </subcellularLocation>
</comment>
<dbReference type="GO" id="GO:0033038">
    <property type="term" value="F:bitter taste receptor activity"/>
    <property type="evidence" value="ECO:0007669"/>
    <property type="project" value="InterPro"/>
</dbReference>
<comment type="function">
    <text evidence="12">Receptor that may play a role in the perception of bitterness and is gustducin-linked. May play a role in sensing the chemical composition of the gastrointestinal content. The activity of this receptor may stimulate alpha gustducin, mediate PLC-beta-2 activation and lead to the gating of TRPM5.</text>
</comment>
<dbReference type="AlphaFoldDB" id="A0A8B7TJ48"/>
<evidence type="ECO:0000256" key="14">
    <source>
        <dbReference type="RuleBase" id="RU004424"/>
    </source>
</evidence>
<dbReference type="InterPro" id="IPR017452">
    <property type="entry name" value="GPCR_Rhodpsn_7TM"/>
</dbReference>
<dbReference type="RefSeq" id="XP_073932142.1">
    <property type="nucleotide sequence ID" value="XM_074076041.1"/>
</dbReference>
<keyword evidence="5 14" id="KW-0812">Transmembrane</keyword>
<dbReference type="PANTHER" id="PTHR11394">
    <property type="entry name" value="TASTE RECEPTOR TYPE 2"/>
    <property type="match status" value="1"/>
</dbReference>
<protein>
    <recommendedName>
        <fullName evidence="14">Taste receptor type 2</fullName>
    </recommendedName>
</protein>
<proteinExistence type="inferred from homology"/>
<feature type="transmembrane region" description="Helical" evidence="15">
    <location>
        <begin position="12"/>
        <end position="36"/>
    </location>
</feature>
<dbReference type="SUPFAM" id="SSF81321">
    <property type="entry name" value="Family A G protein-coupled receptor-like"/>
    <property type="match status" value="1"/>
</dbReference>
<accession>A0A8B7TJ48</accession>
<comment type="similarity">
    <text evidence="2 13">Belongs to the G-protein coupled receptor T2R family.</text>
</comment>
<keyword evidence="6 15" id="KW-1133">Transmembrane helix</keyword>
<evidence type="ECO:0000259" key="16">
    <source>
        <dbReference type="PROSITE" id="PS50262"/>
    </source>
</evidence>
<evidence type="ECO:0000256" key="1">
    <source>
        <dbReference type="ARBA" id="ARBA00004141"/>
    </source>
</evidence>
<dbReference type="RefSeq" id="XP_020006961.1">
    <property type="nucleotide sequence ID" value="XM_020151372.1"/>
</dbReference>
<keyword evidence="3 14" id="KW-0919">Taste</keyword>